<dbReference type="NCBIfam" id="TIGR00138">
    <property type="entry name" value="rsmG_gidB"/>
    <property type="match status" value="1"/>
</dbReference>
<proteinExistence type="inferred from homology"/>
<dbReference type="PIRSF" id="PIRSF003078">
    <property type="entry name" value="GidB"/>
    <property type="match status" value="1"/>
</dbReference>
<protein>
    <recommendedName>
        <fullName evidence="5">Ribosomal RNA small subunit methyltransferase G</fullName>
    </recommendedName>
</protein>
<dbReference type="HAMAP" id="MF_00074">
    <property type="entry name" value="16SrRNA_methyltr_G"/>
    <property type="match status" value="1"/>
</dbReference>
<evidence type="ECO:0000256" key="1">
    <source>
        <dbReference type="ARBA" id="ARBA00022490"/>
    </source>
</evidence>
<keyword evidence="3" id="KW-0808">Transferase</keyword>
<keyword evidence="2" id="KW-0698">rRNA processing</keyword>
<organism evidence="4">
    <name type="scientific">marine metagenome</name>
    <dbReference type="NCBI Taxonomy" id="408172"/>
    <lineage>
        <taxon>unclassified sequences</taxon>
        <taxon>metagenomes</taxon>
        <taxon>ecological metagenomes</taxon>
    </lineage>
</organism>
<dbReference type="Pfam" id="PF02527">
    <property type="entry name" value="GidB"/>
    <property type="match status" value="1"/>
</dbReference>
<evidence type="ECO:0000256" key="2">
    <source>
        <dbReference type="ARBA" id="ARBA00022552"/>
    </source>
</evidence>
<dbReference type="EMBL" id="UINC01018224">
    <property type="protein sequence ID" value="SVA76353.1"/>
    <property type="molecule type" value="Genomic_DNA"/>
</dbReference>
<sequence length="220" mass="25049">MDTEKFQSLINQIFTQHGFSLTNSQVSLFTIYWENLKLWNSKINLTSIRDDHEIIMKHFLDSVAVLNYFVVQENGLVVDIGSGAGFPGIPIKILRPNLDLTLVESVSKKASFLKFLKTRLELENTKIINLRAEEIVKLGQHRKNYDLVLTRYIASIEDSIDYCLPLLKPSGNWVAFKSGNVQDEICSAAKKLKSVNAKIQSIINNDTPSLNRMYVMIKQN</sequence>
<gene>
    <name evidence="4" type="ORF">METZ01_LOCUS129207</name>
</gene>
<evidence type="ECO:0000313" key="4">
    <source>
        <dbReference type="EMBL" id="SVA76353.1"/>
    </source>
</evidence>
<accession>A0A381YIL2</accession>
<dbReference type="PANTHER" id="PTHR31760">
    <property type="entry name" value="S-ADENOSYL-L-METHIONINE-DEPENDENT METHYLTRANSFERASES SUPERFAMILY PROTEIN"/>
    <property type="match status" value="1"/>
</dbReference>
<evidence type="ECO:0000256" key="3">
    <source>
        <dbReference type="ARBA" id="ARBA00022679"/>
    </source>
</evidence>
<dbReference type="SUPFAM" id="SSF53335">
    <property type="entry name" value="S-adenosyl-L-methionine-dependent methyltransferases"/>
    <property type="match status" value="1"/>
</dbReference>
<evidence type="ECO:0008006" key="5">
    <source>
        <dbReference type="Google" id="ProtNLM"/>
    </source>
</evidence>
<name>A0A381YIL2_9ZZZZ</name>
<dbReference type="Gene3D" id="3.40.50.150">
    <property type="entry name" value="Vaccinia Virus protein VP39"/>
    <property type="match status" value="1"/>
</dbReference>
<dbReference type="InterPro" id="IPR003682">
    <property type="entry name" value="rRNA_ssu_MeTfrase_G"/>
</dbReference>
<reference evidence="4" key="1">
    <citation type="submission" date="2018-05" db="EMBL/GenBank/DDBJ databases">
        <authorList>
            <person name="Lanie J.A."/>
            <person name="Ng W.-L."/>
            <person name="Kazmierczak K.M."/>
            <person name="Andrzejewski T.M."/>
            <person name="Davidsen T.M."/>
            <person name="Wayne K.J."/>
            <person name="Tettelin H."/>
            <person name="Glass J.I."/>
            <person name="Rusch D."/>
            <person name="Podicherti R."/>
            <person name="Tsui H.-C.T."/>
            <person name="Winkler M.E."/>
        </authorList>
    </citation>
    <scope>NUCLEOTIDE SEQUENCE</scope>
</reference>
<dbReference type="GO" id="GO:0070043">
    <property type="term" value="F:rRNA (guanine-N7-)-methyltransferase activity"/>
    <property type="evidence" value="ECO:0007669"/>
    <property type="project" value="TreeGrafter"/>
</dbReference>
<dbReference type="InterPro" id="IPR029063">
    <property type="entry name" value="SAM-dependent_MTases_sf"/>
</dbReference>
<keyword evidence="1" id="KW-0963">Cytoplasm</keyword>
<dbReference type="GO" id="GO:0005829">
    <property type="term" value="C:cytosol"/>
    <property type="evidence" value="ECO:0007669"/>
    <property type="project" value="TreeGrafter"/>
</dbReference>
<dbReference type="AlphaFoldDB" id="A0A381YIL2"/>
<dbReference type="PANTHER" id="PTHR31760:SF0">
    <property type="entry name" value="S-ADENOSYL-L-METHIONINE-DEPENDENT METHYLTRANSFERASES SUPERFAMILY PROTEIN"/>
    <property type="match status" value="1"/>
</dbReference>